<proteinExistence type="predicted"/>
<gene>
    <name evidence="1" type="ORF">NXY30_08625</name>
</gene>
<dbReference type="InterPro" id="IPR008969">
    <property type="entry name" value="CarboxyPept-like_regulatory"/>
</dbReference>
<name>A0ABY5TEW3_9BACE</name>
<sequence>MKTGKSKKHLQRVLLWFLYWVIGSTLSLGSVMAQENVKVSGQITDNKGEAIIGASVKVLKTGLGTISDMDGKFTIQVPMGAELEIGYVGYNPKKVKVVNKNFITVVLEENVVALGDVVVVGYGIQKKKV</sequence>
<dbReference type="EMBL" id="CP103141">
    <property type="protein sequence ID" value="UVQ76416.1"/>
    <property type="molecule type" value="Genomic_DNA"/>
</dbReference>
<dbReference type="Pfam" id="PF13715">
    <property type="entry name" value="CarbopepD_reg_2"/>
    <property type="match status" value="1"/>
</dbReference>
<dbReference type="SUPFAM" id="SSF49464">
    <property type="entry name" value="Carboxypeptidase regulatory domain-like"/>
    <property type="match status" value="1"/>
</dbReference>
<evidence type="ECO:0000313" key="1">
    <source>
        <dbReference type="EMBL" id="UVQ76416.1"/>
    </source>
</evidence>
<keyword evidence="2" id="KW-1185">Reference proteome</keyword>
<dbReference type="Gene3D" id="2.60.40.1120">
    <property type="entry name" value="Carboxypeptidase-like, regulatory domain"/>
    <property type="match status" value="1"/>
</dbReference>
<protein>
    <submittedName>
        <fullName evidence="1">Carboxypeptidase-like regulatory domain-containing protein</fullName>
    </submittedName>
</protein>
<accession>A0ABY5TEW3</accession>
<evidence type="ECO:0000313" key="2">
    <source>
        <dbReference type="Proteomes" id="UP001060104"/>
    </source>
</evidence>
<reference evidence="1" key="1">
    <citation type="submission" date="2022-08" db="EMBL/GenBank/DDBJ databases">
        <title>Genome Sequencing of Bacteroides fragilis Group Isolates with Nanopore Technology.</title>
        <authorList>
            <person name="Tisza M.J."/>
            <person name="Smith D."/>
            <person name="Dekker J.P."/>
        </authorList>
    </citation>
    <scope>NUCLEOTIDE SEQUENCE</scope>
    <source>
        <strain evidence="1">BFG-527</strain>
    </source>
</reference>
<dbReference type="Proteomes" id="UP001060104">
    <property type="component" value="Chromosome"/>
</dbReference>
<dbReference type="RefSeq" id="WP_258903055.1">
    <property type="nucleotide sequence ID" value="NZ_CP103141.1"/>
</dbReference>
<organism evidence="1 2">
    <name type="scientific">Bacteroides faecis</name>
    <dbReference type="NCBI Taxonomy" id="674529"/>
    <lineage>
        <taxon>Bacteria</taxon>
        <taxon>Pseudomonadati</taxon>
        <taxon>Bacteroidota</taxon>
        <taxon>Bacteroidia</taxon>
        <taxon>Bacteroidales</taxon>
        <taxon>Bacteroidaceae</taxon>
        <taxon>Bacteroides</taxon>
    </lineage>
</organism>